<comment type="caution">
    <text evidence="2">The sequence shown here is derived from an EMBL/GenBank/DDBJ whole genome shotgun (WGS) entry which is preliminary data.</text>
</comment>
<sequence length="56" mass="6455">MATIILYTAYLLVPVLSFLFMFNLLDNNNKKRTQYSVYYSSLMSAFCLIVFLSGQS</sequence>
<accession>A0A9X1WNY4</accession>
<dbReference type="EMBL" id="JALIRP010000001">
    <property type="protein sequence ID" value="MCJ8010550.1"/>
    <property type="molecule type" value="Genomic_DNA"/>
</dbReference>
<reference evidence="2" key="1">
    <citation type="submission" date="2022-04" db="EMBL/GenBank/DDBJ databases">
        <title>Paenibacillus mangrovi sp. nov., a novel endophytic bacterium isolated from bark of Kandelia candel.</title>
        <authorList>
            <person name="Tuo L."/>
        </authorList>
    </citation>
    <scope>NUCLEOTIDE SEQUENCE</scope>
    <source>
        <strain evidence="2">KQZ6P-2</strain>
    </source>
</reference>
<proteinExistence type="predicted"/>
<evidence type="ECO:0000256" key="1">
    <source>
        <dbReference type="SAM" id="Phobius"/>
    </source>
</evidence>
<keyword evidence="1" id="KW-0812">Transmembrane</keyword>
<organism evidence="2 3">
    <name type="scientific">Paenibacillus mangrovi</name>
    <dbReference type="NCBI Taxonomy" id="2931978"/>
    <lineage>
        <taxon>Bacteria</taxon>
        <taxon>Bacillati</taxon>
        <taxon>Bacillota</taxon>
        <taxon>Bacilli</taxon>
        <taxon>Bacillales</taxon>
        <taxon>Paenibacillaceae</taxon>
        <taxon>Paenibacillus</taxon>
    </lineage>
</organism>
<feature type="transmembrane region" description="Helical" evidence="1">
    <location>
        <begin position="37"/>
        <end position="54"/>
    </location>
</feature>
<dbReference type="Proteomes" id="UP001139347">
    <property type="component" value="Unassembled WGS sequence"/>
</dbReference>
<name>A0A9X1WNY4_9BACL</name>
<keyword evidence="1" id="KW-1133">Transmembrane helix</keyword>
<evidence type="ECO:0000313" key="2">
    <source>
        <dbReference type="EMBL" id="MCJ8010550.1"/>
    </source>
</evidence>
<evidence type="ECO:0000313" key="3">
    <source>
        <dbReference type="Proteomes" id="UP001139347"/>
    </source>
</evidence>
<dbReference type="AlphaFoldDB" id="A0A9X1WNY4"/>
<dbReference type="RefSeq" id="WP_244718964.1">
    <property type="nucleotide sequence ID" value="NZ_JALIRP010000001.1"/>
</dbReference>
<keyword evidence="1" id="KW-0472">Membrane</keyword>
<keyword evidence="3" id="KW-1185">Reference proteome</keyword>
<gene>
    <name evidence="2" type="ORF">MUG84_02195</name>
</gene>
<feature type="transmembrane region" description="Helical" evidence="1">
    <location>
        <begin position="6"/>
        <end position="25"/>
    </location>
</feature>
<protein>
    <submittedName>
        <fullName evidence="2">Uncharacterized protein</fullName>
    </submittedName>
</protein>